<name>A0ACC3TEV5_9ASCO</name>
<accession>A0ACC3TEV5</accession>
<evidence type="ECO:0000313" key="1">
    <source>
        <dbReference type="EMBL" id="KAK9319516.1"/>
    </source>
</evidence>
<organism evidence="1 2">
    <name type="scientific">Lipomyces orientalis</name>
    <dbReference type="NCBI Taxonomy" id="1233043"/>
    <lineage>
        <taxon>Eukaryota</taxon>
        <taxon>Fungi</taxon>
        <taxon>Dikarya</taxon>
        <taxon>Ascomycota</taxon>
        <taxon>Saccharomycotina</taxon>
        <taxon>Lipomycetes</taxon>
        <taxon>Lipomycetales</taxon>
        <taxon>Lipomycetaceae</taxon>
        <taxon>Lipomyces</taxon>
    </lineage>
</organism>
<proteinExistence type="predicted"/>
<comment type="caution">
    <text evidence="1">The sequence shown here is derived from an EMBL/GenBank/DDBJ whole genome shotgun (WGS) entry which is preliminary data.</text>
</comment>
<dbReference type="Proteomes" id="UP001489719">
    <property type="component" value="Unassembled WGS sequence"/>
</dbReference>
<gene>
    <name evidence="1" type="ORF">V1517DRAFT_341641</name>
</gene>
<dbReference type="EMBL" id="MU970181">
    <property type="protein sequence ID" value="KAK9319516.1"/>
    <property type="molecule type" value="Genomic_DNA"/>
</dbReference>
<evidence type="ECO:0000313" key="2">
    <source>
        <dbReference type="Proteomes" id="UP001489719"/>
    </source>
</evidence>
<keyword evidence="2" id="KW-1185">Reference proteome</keyword>
<protein>
    <submittedName>
        <fullName evidence="1">Uncharacterized protein</fullName>
    </submittedName>
</protein>
<reference evidence="2" key="1">
    <citation type="journal article" date="2024" name="Front. Bioeng. Biotechnol.">
        <title>Genome-scale model development and genomic sequencing of the oleaginous clade Lipomyces.</title>
        <authorList>
            <person name="Czajka J.J."/>
            <person name="Han Y."/>
            <person name="Kim J."/>
            <person name="Mondo S.J."/>
            <person name="Hofstad B.A."/>
            <person name="Robles A."/>
            <person name="Haridas S."/>
            <person name="Riley R."/>
            <person name="LaButti K."/>
            <person name="Pangilinan J."/>
            <person name="Andreopoulos W."/>
            <person name="Lipzen A."/>
            <person name="Yan J."/>
            <person name="Wang M."/>
            <person name="Ng V."/>
            <person name="Grigoriev I.V."/>
            <person name="Spatafora J.W."/>
            <person name="Magnuson J.K."/>
            <person name="Baker S.E."/>
            <person name="Pomraning K.R."/>
        </authorList>
    </citation>
    <scope>NUCLEOTIDE SEQUENCE [LARGE SCALE GENOMIC DNA]</scope>
    <source>
        <strain evidence="2">CBS 10300</strain>
    </source>
</reference>
<sequence length="356" mass="38083">MTSTPSTTSAGTAAHISSPRAPSSSSTTEFTRSTIPNGFPSQCCHLRNRSALCGAAPNSPSFIGGRALAGLGCSGIFSSVIVILIPLLPLHKRPMWQDFSAAIFGVSFVVGPLVGGALTNNGTRRWCFYLNLPIGGFSTMIVLLMLQVPSPKETSTPWKQQAIKLDPLLRWGGTQYAWDSGRIIALLVLFGVLSGNARTPLYLRDEIRNNDSTADPFARHRQASLPALSSLKSAITLLSFSQAPSLWPLPRSQRSAHVGRDRLGNAVCADKLPAVLTAYGYAFIVGTAMATLAFFGALAMEWRSVKKAKAEMMQQAKGGPGGPGGQGTVQKEEAKEPTVVDRVIVPRWRFLGKMSP</sequence>